<feature type="transmembrane region" description="Helical" evidence="1">
    <location>
        <begin position="31"/>
        <end position="52"/>
    </location>
</feature>
<keyword evidence="3" id="KW-1185">Reference proteome</keyword>
<organism evidence="2 3">
    <name type="scientific">Aeromicrobium camelliae</name>
    <dbReference type="NCBI Taxonomy" id="1538144"/>
    <lineage>
        <taxon>Bacteria</taxon>
        <taxon>Bacillati</taxon>
        <taxon>Actinomycetota</taxon>
        <taxon>Actinomycetes</taxon>
        <taxon>Propionibacteriales</taxon>
        <taxon>Nocardioidaceae</taxon>
        <taxon>Aeromicrobium</taxon>
    </lineage>
</organism>
<evidence type="ECO:0000313" key="2">
    <source>
        <dbReference type="EMBL" id="RQN02959.1"/>
    </source>
</evidence>
<dbReference type="OrthoDB" id="9856992at2"/>
<proteinExistence type="predicted"/>
<keyword evidence="1" id="KW-0812">Transmembrane</keyword>
<protein>
    <submittedName>
        <fullName evidence="2">Uncharacterized protein</fullName>
    </submittedName>
</protein>
<keyword evidence="1" id="KW-0472">Membrane</keyword>
<name>A0A3N6W601_9ACTN</name>
<accession>A0A3N6W601</accession>
<feature type="transmembrane region" description="Helical" evidence="1">
    <location>
        <begin position="59"/>
        <end position="78"/>
    </location>
</feature>
<feature type="transmembrane region" description="Helical" evidence="1">
    <location>
        <begin position="98"/>
        <end position="116"/>
    </location>
</feature>
<evidence type="ECO:0000313" key="3">
    <source>
        <dbReference type="Proteomes" id="UP000275225"/>
    </source>
</evidence>
<dbReference type="Proteomes" id="UP000275225">
    <property type="component" value="Unassembled WGS sequence"/>
</dbReference>
<gene>
    <name evidence="2" type="ORF">EHW97_11010</name>
</gene>
<dbReference type="AlphaFoldDB" id="A0A3N6W601"/>
<keyword evidence="1" id="KW-1133">Transmembrane helix</keyword>
<sequence length="117" mass="12379">MIISWFLIAVLLIELGALVRAGLGGPNAPSRVRLAVVVLEALVTVIVVRALVGWDAWTQWIWVLGVAVFCAGSALAAMRWRELPTIQHGSATWRTAGSVVYAAALVVIGGAVTLSFV</sequence>
<dbReference type="EMBL" id="RQJX01000015">
    <property type="protein sequence ID" value="RQN02959.1"/>
    <property type="molecule type" value="Genomic_DNA"/>
</dbReference>
<reference evidence="2 3" key="1">
    <citation type="submission" date="2018-11" db="EMBL/GenBank/DDBJ databases">
        <authorList>
            <person name="Li F."/>
        </authorList>
    </citation>
    <scope>NUCLEOTIDE SEQUENCE [LARGE SCALE GENOMIC DNA]</scope>
    <source>
        <strain evidence="2 3">YS17T</strain>
    </source>
</reference>
<comment type="caution">
    <text evidence="2">The sequence shown here is derived from an EMBL/GenBank/DDBJ whole genome shotgun (WGS) entry which is preliminary data.</text>
</comment>
<dbReference type="RefSeq" id="WP_124237223.1">
    <property type="nucleotide sequence ID" value="NZ_JBHUFI010000013.1"/>
</dbReference>
<evidence type="ECO:0000256" key="1">
    <source>
        <dbReference type="SAM" id="Phobius"/>
    </source>
</evidence>